<sequence>WASSVDFLSITSDVVFGMTPLTYWVKAPLY</sequence>
<dbReference type="AlphaFoldDB" id="A0A382Z453"/>
<name>A0A382Z453_9ZZZZ</name>
<dbReference type="EMBL" id="UINC01180867">
    <property type="protein sequence ID" value="SVD90274.1"/>
    <property type="molecule type" value="Genomic_DNA"/>
</dbReference>
<accession>A0A382Z453</accession>
<reference evidence="1" key="1">
    <citation type="submission" date="2018-05" db="EMBL/GenBank/DDBJ databases">
        <authorList>
            <person name="Lanie J.A."/>
            <person name="Ng W.-L."/>
            <person name="Kazmierczak K.M."/>
            <person name="Andrzejewski T.M."/>
            <person name="Davidsen T.M."/>
            <person name="Wayne K.J."/>
            <person name="Tettelin H."/>
            <person name="Glass J.I."/>
            <person name="Rusch D."/>
            <person name="Podicherti R."/>
            <person name="Tsui H.-C.T."/>
            <person name="Winkler M.E."/>
        </authorList>
    </citation>
    <scope>NUCLEOTIDE SEQUENCE</scope>
</reference>
<feature type="non-terminal residue" evidence="1">
    <location>
        <position position="1"/>
    </location>
</feature>
<organism evidence="1">
    <name type="scientific">marine metagenome</name>
    <dbReference type="NCBI Taxonomy" id="408172"/>
    <lineage>
        <taxon>unclassified sequences</taxon>
        <taxon>metagenomes</taxon>
        <taxon>ecological metagenomes</taxon>
    </lineage>
</organism>
<gene>
    <name evidence="1" type="ORF">METZ01_LOCUS443128</name>
</gene>
<protein>
    <submittedName>
        <fullName evidence="1">Uncharacterized protein</fullName>
    </submittedName>
</protein>
<proteinExistence type="predicted"/>
<evidence type="ECO:0000313" key="1">
    <source>
        <dbReference type="EMBL" id="SVD90274.1"/>
    </source>
</evidence>